<dbReference type="SMART" id="SM00482">
    <property type="entry name" value="POLAc"/>
    <property type="match status" value="1"/>
</dbReference>
<evidence type="ECO:0000256" key="1">
    <source>
        <dbReference type="ARBA" id="ARBA00007705"/>
    </source>
</evidence>
<dbReference type="Gene3D" id="3.30.420.10">
    <property type="entry name" value="Ribonuclease H-like superfamily/Ribonuclease H"/>
    <property type="match status" value="1"/>
</dbReference>
<dbReference type="GO" id="GO:0003677">
    <property type="term" value="F:DNA binding"/>
    <property type="evidence" value="ECO:0007669"/>
    <property type="project" value="UniProtKB-UniRule"/>
</dbReference>
<dbReference type="STRING" id="1817772.A2527_09460"/>
<dbReference type="SMART" id="SM00475">
    <property type="entry name" value="53EXOc"/>
    <property type="match status" value="1"/>
</dbReference>
<evidence type="ECO:0000256" key="8">
    <source>
        <dbReference type="ARBA" id="ARBA00022722"/>
    </source>
</evidence>
<dbReference type="InterPro" id="IPR036397">
    <property type="entry name" value="RNaseH_sf"/>
</dbReference>
<comment type="function">
    <text evidence="17">In addition to polymerase activity, this DNA polymerase exhibits 3'-5' and 5'-3' exonuclease activity.</text>
</comment>
<dbReference type="InterPro" id="IPR002562">
    <property type="entry name" value="3'-5'_exonuclease_dom"/>
</dbReference>
<gene>
    <name evidence="17" type="primary">polA</name>
    <name evidence="21" type="ORF">A2527_09460</name>
</gene>
<dbReference type="InterPro" id="IPR008918">
    <property type="entry name" value="HhH2"/>
</dbReference>
<dbReference type="InterPro" id="IPR001098">
    <property type="entry name" value="DNA-dir_DNA_pol_A_palm_dom"/>
</dbReference>
<keyword evidence="8" id="KW-0540">Nuclease</keyword>
<evidence type="ECO:0000259" key="18">
    <source>
        <dbReference type="SMART" id="SM00474"/>
    </source>
</evidence>
<dbReference type="CDD" id="cd08637">
    <property type="entry name" value="DNA_pol_A_pol_I_C"/>
    <property type="match status" value="1"/>
</dbReference>
<comment type="similarity">
    <text evidence="1 17">Belongs to the DNA polymerase type-A family.</text>
</comment>
<dbReference type="SUPFAM" id="SSF47807">
    <property type="entry name" value="5' to 3' exonuclease, C-terminal subdomain"/>
    <property type="match status" value="1"/>
</dbReference>
<protein>
    <recommendedName>
        <fullName evidence="4 16">DNA polymerase I</fullName>
        <ecNumber evidence="3 16">2.7.7.7</ecNumber>
    </recommendedName>
</protein>
<dbReference type="InterPro" id="IPR029060">
    <property type="entry name" value="PIN-like_dom_sf"/>
</dbReference>
<dbReference type="PRINTS" id="PR00868">
    <property type="entry name" value="DNAPOLI"/>
</dbReference>
<feature type="domain" description="DNA-directed DNA polymerase family A palm" evidence="20">
    <location>
        <begin position="655"/>
        <end position="861"/>
    </location>
</feature>
<evidence type="ECO:0000256" key="15">
    <source>
        <dbReference type="ARBA" id="ARBA00049244"/>
    </source>
</evidence>
<dbReference type="PANTHER" id="PTHR10133:SF27">
    <property type="entry name" value="DNA POLYMERASE NU"/>
    <property type="match status" value="1"/>
</dbReference>
<dbReference type="CDD" id="cd09859">
    <property type="entry name" value="PIN_53EXO"/>
    <property type="match status" value="1"/>
</dbReference>
<dbReference type="Pfam" id="PF01367">
    <property type="entry name" value="5_3_exonuc"/>
    <property type="match status" value="1"/>
</dbReference>
<reference evidence="21 22" key="1">
    <citation type="journal article" date="2016" name="Nat. Commun.">
        <title>Thousands of microbial genomes shed light on interconnected biogeochemical processes in an aquifer system.</title>
        <authorList>
            <person name="Anantharaman K."/>
            <person name="Brown C.T."/>
            <person name="Hug L.A."/>
            <person name="Sharon I."/>
            <person name="Castelle C.J."/>
            <person name="Probst A.J."/>
            <person name="Thomas B.C."/>
            <person name="Singh A."/>
            <person name="Wilkins M.J."/>
            <person name="Karaoz U."/>
            <person name="Brodie E.L."/>
            <person name="Williams K.H."/>
            <person name="Hubbard S.S."/>
            <person name="Banfield J.F."/>
        </authorList>
    </citation>
    <scope>NUCLEOTIDE SEQUENCE [LARGE SCALE GENOMIC DNA]</scope>
</reference>
<feature type="domain" description="3'-5' exonuclease" evidence="18">
    <location>
        <begin position="300"/>
        <end position="485"/>
    </location>
</feature>
<evidence type="ECO:0000259" key="20">
    <source>
        <dbReference type="SMART" id="SM00482"/>
    </source>
</evidence>
<dbReference type="Gene3D" id="1.20.1060.10">
    <property type="entry name" value="Taq DNA Polymerase, Chain T, domain 4"/>
    <property type="match status" value="1"/>
</dbReference>
<keyword evidence="10 17" id="KW-0378">Hydrolase</keyword>
<dbReference type="InterPro" id="IPR018320">
    <property type="entry name" value="DNA_polymerase_1"/>
</dbReference>
<dbReference type="InterPro" id="IPR019760">
    <property type="entry name" value="DNA-dir_DNA_pol_A_CS"/>
</dbReference>
<dbReference type="SMART" id="SM00279">
    <property type="entry name" value="HhH2"/>
    <property type="match status" value="1"/>
</dbReference>
<dbReference type="NCBIfam" id="TIGR00593">
    <property type="entry name" value="pola"/>
    <property type="match status" value="1"/>
</dbReference>
<organism evidence="21 22">
    <name type="scientific">Candidatus Lambdaproteobacteria bacterium RIFOXYD2_FULL_50_16</name>
    <dbReference type="NCBI Taxonomy" id="1817772"/>
    <lineage>
        <taxon>Bacteria</taxon>
        <taxon>Pseudomonadati</taxon>
        <taxon>Pseudomonadota</taxon>
        <taxon>Candidatus Lambdaproteobacteria</taxon>
    </lineage>
</organism>
<dbReference type="SUPFAM" id="SSF56672">
    <property type="entry name" value="DNA/RNA polymerases"/>
    <property type="match status" value="1"/>
</dbReference>
<comment type="subunit">
    <text evidence="2">Single-chain monomer with multiple functions.</text>
</comment>
<dbReference type="GO" id="GO:0006302">
    <property type="term" value="P:double-strand break repair"/>
    <property type="evidence" value="ECO:0007669"/>
    <property type="project" value="TreeGrafter"/>
</dbReference>
<dbReference type="InterPro" id="IPR036279">
    <property type="entry name" value="5-3_exonuclease_C_sf"/>
</dbReference>
<evidence type="ECO:0000256" key="12">
    <source>
        <dbReference type="ARBA" id="ARBA00022932"/>
    </source>
</evidence>
<keyword evidence="14 17" id="KW-0234">DNA repair</keyword>
<sequence>MTNKLFLVDGSSYIFRAYYGVRPGLTSPSGLPTNAVVGFKNMLLSLLTQFTPSHLVMVFDTPGPCFRNELFPDYKANRDAPPEDLGLQFEPIFRLCEALNLTILKENHYEADDLIGSLAVKFSKEIETVIVSGDKDLAQLVNDEVKMYDGMKEVLYDSAMVKEKWGVPPALMAQYLALVGDASDNIPGAHGIGPKTAVKLFDEFGDLAGIYQNLEKIKGKVKENLADSKANVDLSLKLTEVVLDLPIDLDLEQLRLRAPHYPELQAFYQEMGFRPDRFLEGADAVSVTAPTKDDWDYGRYRLITDRTAFDQVLKELAQVERAAFDFETTGLDPLVAQVVGLSLAWPGGDPVYIPTAHQTDHPQLSTKEVLDALAPLFNDPKREWLAQNAKYELMILAAQGRRLEAKLGDSMIQSYLLDAGSHRHGLDELSRQHLGHEMIHFEDLCGKGKNQILFSQVPLDQALRYAAEDAEAALLLYEKFEPQLAEKGLKALYQKIEIPLLRCLAEMECQGVLVDKDRLKEIQTGIEQGLTQLEEAIYKEAGERFNLNSTQQLGEILFSPEKMAIGGAKKKTKTGYSTDASVLEQLAPEHKIAKLLLEYRSKTKLINTYLEPLPLLINPQTGRIHTSYMQTVAATGRLASKNPNLQNIPIKGEEGRQIRSAFVAPPGKVLASADYSQIELRFLAHLSADPGLIEVFKAGGDVHLQTAAAIYQLPPDLVTSEQRRAAKAINFGIIYGMGAFRLSSEIGVSNKEAKAFIDAYFARYPGIKSYMDETLDFVRSKGYVETLFGRRRGFDEINSKNHLARASAERAAINSRIQGSAADLIKLAMIDLKTVIDQGLLKAKMILQVHDELVFELAEEDYAQAGPLIKKIMENAATLTVPLVADIGQGPNWGLAH</sequence>
<accession>A0A1F6G7J1</accession>
<keyword evidence="7 17" id="KW-0235">DNA replication</keyword>
<dbReference type="SMART" id="SM00474">
    <property type="entry name" value="35EXOc"/>
    <property type="match status" value="1"/>
</dbReference>
<evidence type="ECO:0000256" key="17">
    <source>
        <dbReference type="RuleBase" id="RU004460"/>
    </source>
</evidence>
<name>A0A1F6G7J1_9PROT</name>
<keyword evidence="9 17" id="KW-0227">DNA damage</keyword>
<dbReference type="InterPro" id="IPR020045">
    <property type="entry name" value="DNA_polI_H3TH"/>
</dbReference>
<evidence type="ECO:0000256" key="16">
    <source>
        <dbReference type="NCBIfam" id="TIGR00593"/>
    </source>
</evidence>
<dbReference type="GO" id="GO:0008409">
    <property type="term" value="F:5'-3' exonuclease activity"/>
    <property type="evidence" value="ECO:0007669"/>
    <property type="project" value="UniProtKB-UniRule"/>
</dbReference>
<evidence type="ECO:0000313" key="21">
    <source>
        <dbReference type="EMBL" id="OGG94068.1"/>
    </source>
</evidence>
<dbReference type="Gene3D" id="3.40.50.1010">
    <property type="entry name" value="5'-nuclease"/>
    <property type="match status" value="1"/>
</dbReference>
<evidence type="ECO:0000256" key="7">
    <source>
        <dbReference type="ARBA" id="ARBA00022705"/>
    </source>
</evidence>
<dbReference type="CDD" id="cd09898">
    <property type="entry name" value="H3TH_53EXO"/>
    <property type="match status" value="1"/>
</dbReference>
<dbReference type="SUPFAM" id="SSF88723">
    <property type="entry name" value="PIN domain-like"/>
    <property type="match status" value="1"/>
</dbReference>
<keyword evidence="12 17" id="KW-0239">DNA-directed DNA polymerase</keyword>
<evidence type="ECO:0000256" key="6">
    <source>
        <dbReference type="ARBA" id="ARBA00022695"/>
    </source>
</evidence>
<dbReference type="InterPro" id="IPR020046">
    <property type="entry name" value="5-3_exonucl_a-hlix_arch_N"/>
</dbReference>
<dbReference type="NCBIfam" id="NF004397">
    <property type="entry name" value="PRK05755.1"/>
    <property type="match status" value="1"/>
</dbReference>
<evidence type="ECO:0000256" key="11">
    <source>
        <dbReference type="ARBA" id="ARBA00022839"/>
    </source>
</evidence>
<evidence type="ECO:0000256" key="10">
    <source>
        <dbReference type="ARBA" id="ARBA00022801"/>
    </source>
</evidence>
<dbReference type="GO" id="GO:0006261">
    <property type="term" value="P:DNA-templated DNA replication"/>
    <property type="evidence" value="ECO:0007669"/>
    <property type="project" value="UniProtKB-UniRule"/>
</dbReference>
<evidence type="ECO:0000256" key="14">
    <source>
        <dbReference type="ARBA" id="ARBA00023204"/>
    </source>
</evidence>
<dbReference type="Pfam" id="PF00476">
    <property type="entry name" value="DNA_pol_A"/>
    <property type="match status" value="1"/>
</dbReference>
<keyword evidence="13 17" id="KW-0238">DNA-binding</keyword>
<dbReference type="PANTHER" id="PTHR10133">
    <property type="entry name" value="DNA POLYMERASE I"/>
    <property type="match status" value="1"/>
</dbReference>
<dbReference type="Proteomes" id="UP000178449">
    <property type="component" value="Unassembled WGS sequence"/>
</dbReference>
<dbReference type="PROSITE" id="PS00447">
    <property type="entry name" value="DNA_POLYMERASE_A"/>
    <property type="match status" value="1"/>
</dbReference>
<comment type="caution">
    <text evidence="21">The sequence shown here is derived from an EMBL/GenBank/DDBJ whole genome shotgun (WGS) entry which is preliminary data.</text>
</comment>
<keyword evidence="6 17" id="KW-0548">Nucleotidyltransferase</keyword>
<dbReference type="InterPro" id="IPR012337">
    <property type="entry name" value="RNaseH-like_sf"/>
</dbReference>
<keyword evidence="5 17" id="KW-0808">Transferase</keyword>
<evidence type="ECO:0000313" key="22">
    <source>
        <dbReference type="Proteomes" id="UP000178449"/>
    </source>
</evidence>
<dbReference type="AlphaFoldDB" id="A0A1F6G7J1"/>
<dbReference type="Gene3D" id="1.10.150.20">
    <property type="entry name" value="5' to 3' exonuclease, C-terminal subdomain"/>
    <property type="match status" value="2"/>
</dbReference>
<comment type="catalytic activity">
    <reaction evidence="15 17">
        <text>DNA(n) + a 2'-deoxyribonucleoside 5'-triphosphate = DNA(n+1) + diphosphate</text>
        <dbReference type="Rhea" id="RHEA:22508"/>
        <dbReference type="Rhea" id="RHEA-COMP:17339"/>
        <dbReference type="Rhea" id="RHEA-COMP:17340"/>
        <dbReference type="ChEBI" id="CHEBI:33019"/>
        <dbReference type="ChEBI" id="CHEBI:61560"/>
        <dbReference type="ChEBI" id="CHEBI:173112"/>
        <dbReference type="EC" id="2.7.7.7"/>
    </reaction>
</comment>
<dbReference type="SUPFAM" id="SSF53098">
    <property type="entry name" value="Ribonuclease H-like"/>
    <property type="match status" value="1"/>
</dbReference>
<dbReference type="GO" id="GO:0008408">
    <property type="term" value="F:3'-5' exonuclease activity"/>
    <property type="evidence" value="ECO:0007669"/>
    <property type="project" value="UniProtKB-UniRule"/>
</dbReference>
<dbReference type="EMBL" id="MFNE01000043">
    <property type="protein sequence ID" value="OGG94068.1"/>
    <property type="molecule type" value="Genomic_DNA"/>
</dbReference>
<feature type="domain" description="5'-3' exonuclease" evidence="19">
    <location>
        <begin position="3"/>
        <end position="257"/>
    </location>
</feature>
<dbReference type="Gene3D" id="3.30.70.370">
    <property type="match status" value="1"/>
</dbReference>
<dbReference type="EC" id="2.7.7.7" evidence="3 16"/>
<evidence type="ECO:0000256" key="9">
    <source>
        <dbReference type="ARBA" id="ARBA00022763"/>
    </source>
</evidence>
<dbReference type="CDD" id="cd06139">
    <property type="entry name" value="DNA_polA_I_Ecoli_like_exo"/>
    <property type="match status" value="1"/>
</dbReference>
<dbReference type="Pfam" id="PF01612">
    <property type="entry name" value="DNA_pol_A_exo1"/>
    <property type="match status" value="1"/>
</dbReference>
<evidence type="ECO:0000256" key="2">
    <source>
        <dbReference type="ARBA" id="ARBA00011541"/>
    </source>
</evidence>
<dbReference type="InterPro" id="IPR002298">
    <property type="entry name" value="DNA_polymerase_A"/>
</dbReference>
<dbReference type="InterPro" id="IPR043502">
    <property type="entry name" value="DNA/RNA_pol_sf"/>
</dbReference>
<evidence type="ECO:0000256" key="5">
    <source>
        <dbReference type="ARBA" id="ARBA00022679"/>
    </source>
</evidence>
<dbReference type="GO" id="GO:0003887">
    <property type="term" value="F:DNA-directed DNA polymerase activity"/>
    <property type="evidence" value="ECO:0007669"/>
    <property type="project" value="UniProtKB-UniRule"/>
</dbReference>
<evidence type="ECO:0000259" key="19">
    <source>
        <dbReference type="SMART" id="SM00475"/>
    </source>
</evidence>
<dbReference type="InterPro" id="IPR002421">
    <property type="entry name" value="5-3_exonuclease"/>
</dbReference>
<evidence type="ECO:0000256" key="3">
    <source>
        <dbReference type="ARBA" id="ARBA00012417"/>
    </source>
</evidence>
<dbReference type="FunFam" id="1.20.1060.10:FF:000001">
    <property type="entry name" value="DNA polymerase I"/>
    <property type="match status" value="1"/>
</dbReference>
<evidence type="ECO:0000256" key="13">
    <source>
        <dbReference type="ARBA" id="ARBA00023125"/>
    </source>
</evidence>
<evidence type="ECO:0000256" key="4">
    <source>
        <dbReference type="ARBA" id="ARBA00020311"/>
    </source>
</evidence>
<dbReference type="FunFam" id="1.10.150.20:FF:000003">
    <property type="entry name" value="DNA polymerase I"/>
    <property type="match status" value="1"/>
</dbReference>
<proteinExistence type="inferred from homology"/>
<dbReference type="FunFam" id="1.10.150.20:FF:000002">
    <property type="entry name" value="DNA polymerase I"/>
    <property type="match status" value="1"/>
</dbReference>
<keyword evidence="11 17" id="KW-0269">Exonuclease</keyword>
<dbReference type="Pfam" id="PF02739">
    <property type="entry name" value="5_3_exonuc_N"/>
    <property type="match status" value="1"/>
</dbReference>